<dbReference type="EMBL" id="JACOPG010000004">
    <property type="protein sequence ID" value="MBC5686951.1"/>
    <property type="molecule type" value="Genomic_DNA"/>
</dbReference>
<comment type="caution">
    <text evidence="6">The sequence shown here is derived from an EMBL/GenBank/DDBJ whole genome shotgun (WGS) entry which is preliminary data.</text>
</comment>
<keyword evidence="4" id="KW-1133">Transmembrane helix</keyword>
<feature type="domain" description="Methyl-accepting transducer" evidence="5">
    <location>
        <begin position="208"/>
        <end position="444"/>
    </location>
</feature>
<keyword evidence="4" id="KW-0812">Transmembrane</keyword>
<evidence type="ECO:0000256" key="1">
    <source>
        <dbReference type="ARBA" id="ARBA00023224"/>
    </source>
</evidence>
<dbReference type="Proteomes" id="UP000643810">
    <property type="component" value="Unassembled WGS sequence"/>
</dbReference>
<protein>
    <recommendedName>
        <fullName evidence="5">Methyl-accepting transducer domain-containing protein</fullName>
    </recommendedName>
</protein>
<dbReference type="InterPro" id="IPR004089">
    <property type="entry name" value="MCPsignal_dom"/>
</dbReference>
<dbReference type="SMART" id="SM00283">
    <property type="entry name" value="MA"/>
    <property type="match status" value="1"/>
</dbReference>
<dbReference type="PANTHER" id="PTHR32089:SF112">
    <property type="entry name" value="LYSOZYME-LIKE PROTEIN-RELATED"/>
    <property type="match status" value="1"/>
</dbReference>
<feature type="transmembrane region" description="Helical" evidence="4">
    <location>
        <begin position="120"/>
        <end position="139"/>
    </location>
</feature>
<feature type="coiled-coil region" evidence="3">
    <location>
        <begin position="237"/>
        <end position="267"/>
    </location>
</feature>
<proteinExistence type="predicted"/>
<dbReference type="PROSITE" id="PS50111">
    <property type="entry name" value="CHEMOTAXIS_TRANSDUC_2"/>
    <property type="match status" value="1"/>
</dbReference>
<evidence type="ECO:0000256" key="4">
    <source>
        <dbReference type="SAM" id="Phobius"/>
    </source>
</evidence>
<evidence type="ECO:0000259" key="5">
    <source>
        <dbReference type="PROSITE" id="PS50111"/>
    </source>
</evidence>
<dbReference type="RefSeq" id="WP_186854581.1">
    <property type="nucleotide sequence ID" value="NZ_JACOPG010000004.1"/>
</dbReference>
<evidence type="ECO:0000313" key="6">
    <source>
        <dbReference type="EMBL" id="MBC5686951.1"/>
    </source>
</evidence>
<dbReference type="SUPFAM" id="SSF58104">
    <property type="entry name" value="Methyl-accepting chemotaxis protein (MCP) signaling domain"/>
    <property type="match status" value="1"/>
</dbReference>
<dbReference type="PANTHER" id="PTHR32089">
    <property type="entry name" value="METHYL-ACCEPTING CHEMOTAXIS PROTEIN MCPB"/>
    <property type="match status" value="1"/>
</dbReference>
<sequence length="491" mass="53897">MTLQEKQLGEKNRTGFIVGMIITGALLISSFTGMIDVGFDAKGIAALLAGVAAMVVQVIAYRKFKYQDIFYHFSCYSVFLYYVIELFTGGIFMRYVVIFPIAVLVLMYRKVKLVKVGSFFAIASNIAFDIFYAMHYGLSGMQEDVGYQLAAIVVAAASELLVCAQWERHQTETYEEIQERTARQANIAKEIMEHSEELTEQFDQAMDVSRMLNESMDSSHTSVNEIADSTRLTAEAIESQTAQTMDIQNILEKVEEQAHRMNDLSQTTAQAVEEGVDLVNALEEQAKVIASVNREASVSTNNLNDRIKEVDAITETILGISSQTNLLALNASIEAARAGEAGKGFAVVADEIRKLSEETKEATEQIGAIISKLTTEVGAATQSMTKSTDYAERQNEKILSTGDKLNSIQTNTQELNESVSHVTTSVEQVLTANTKIADSIANLSATSQEVAASSDNALSLSDHSMATLQDMNRNLEKIDQISQAMREAAQE</sequence>
<feature type="transmembrane region" description="Helical" evidence="4">
    <location>
        <begin position="16"/>
        <end position="35"/>
    </location>
</feature>
<keyword evidence="1 2" id="KW-0807">Transducer</keyword>
<feature type="transmembrane region" description="Helical" evidence="4">
    <location>
        <begin position="41"/>
        <end position="61"/>
    </location>
</feature>
<gene>
    <name evidence="6" type="ORF">H8R94_10100</name>
</gene>
<accession>A0ABR7GI35</accession>
<evidence type="ECO:0000256" key="3">
    <source>
        <dbReference type="SAM" id="Coils"/>
    </source>
</evidence>
<evidence type="ECO:0000313" key="7">
    <source>
        <dbReference type="Proteomes" id="UP000643810"/>
    </source>
</evidence>
<keyword evidence="3" id="KW-0175">Coiled coil</keyword>
<name>A0ABR7GI35_9FIRM</name>
<reference evidence="6 7" key="1">
    <citation type="submission" date="2020-08" db="EMBL/GenBank/DDBJ databases">
        <title>Genome public.</title>
        <authorList>
            <person name="Liu C."/>
            <person name="Sun Q."/>
        </authorList>
    </citation>
    <scope>NUCLEOTIDE SEQUENCE [LARGE SCALE GENOMIC DNA]</scope>
    <source>
        <strain evidence="6 7">NSJ-9</strain>
    </source>
</reference>
<evidence type="ECO:0000256" key="2">
    <source>
        <dbReference type="PROSITE-ProRule" id="PRU00284"/>
    </source>
</evidence>
<keyword evidence="4" id="KW-0472">Membrane</keyword>
<organism evidence="6 7">
    <name type="scientific">Roseburia lenta</name>
    <dbReference type="NCBI Taxonomy" id="2763061"/>
    <lineage>
        <taxon>Bacteria</taxon>
        <taxon>Bacillati</taxon>
        <taxon>Bacillota</taxon>
        <taxon>Clostridia</taxon>
        <taxon>Lachnospirales</taxon>
        <taxon>Lachnospiraceae</taxon>
        <taxon>Roseburia</taxon>
    </lineage>
</organism>
<dbReference type="Gene3D" id="1.10.287.950">
    <property type="entry name" value="Methyl-accepting chemotaxis protein"/>
    <property type="match status" value="1"/>
</dbReference>
<keyword evidence="7" id="KW-1185">Reference proteome</keyword>
<dbReference type="Pfam" id="PF00015">
    <property type="entry name" value="MCPsignal"/>
    <property type="match status" value="1"/>
</dbReference>